<dbReference type="PANTHER" id="PTHR43571">
    <property type="entry name" value="NADP-SPECIFIC GLUTAMATE DEHYDROGENASE 1-RELATED"/>
    <property type="match status" value="1"/>
</dbReference>
<dbReference type="PANTHER" id="PTHR43571:SF1">
    <property type="entry name" value="NADP-SPECIFIC GLUTAMATE DEHYDROGENASE 1-RELATED"/>
    <property type="match status" value="1"/>
</dbReference>
<organism evidence="10 11">
    <name type="scientific">Agromyces atrinae</name>
    <dbReference type="NCBI Taxonomy" id="592376"/>
    <lineage>
        <taxon>Bacteria</taxon>
        <taxon>Bacillati</taxon>
        <taxon>Actinomycetota</taxon>
        <taxon>Actinomycetes</taxon>
        <taxon>Micrococcales</taxon>
        <taxon>Microbacteriaceae</taxon>
        <taxon>Agromyces</taxon>
    </lineage>
</organism>
<dbReference type="InterPro" id="IPR050724">
    <property type="entry name" value="Glu_Leu_Phe_Val_DH"/>
</dbReference>
<keyword evidence="6" id="KW-0547">Nucleotide-binding</keyword>
<dbReference type="SMART" id="SM00839">
    <property type="entry name" value="ELFV_dehydrog"/>
    <property type="match status" value="1"/>
</dbReference>
<evidence type="ECO:0000256" key="2">
    <source>
        <dbReference type="ARBA" id="ARBA00011643"/>
    </source>
</evidence>
<feature type="binding site" evidence="6">
    <location>
        <position position="131"/>
    </location>
    <ligand>
        <name>substrate</name>
    </ligand>
</feature>
<dbReference type="CDD" id="cd05313">
    <property type="entry name" value="NAD_bind_2_Glu_DH"/>
    <property type="match status" value="1"/>
</dbReference>
<feature type="active site" description="Proton donor" evidence="5">
    <location>
        <position position="146"/>
    </location>
</feature>
<dbReference type="InterPro" id="IPR006095">
    <property type="entry name" value="Glu/Leu/Phe/Val/Trp_DH"/>
</dbReference>
<evidence type="ECO:0000256" key="8">
    <source>
        <dbReference type="RuleBase" id="RU004417"/>
    </source>
</evidence>
<dbReference type="GO" id="GO:0004354">
    <property type="term" value="F:glutamate dehydrogenase (NADP+) activity"/>
    <property type="evidence" value="ECO:0007669"/>
    <property type="project" value="TreeGrafter"/>
</dbReference>
<dbReference type="SUPFAM" id="SSF53223">
    <property type="entry name" value="Aminoacid dehydrogenase-like, N-terminal domain"/>
    <property type="match status" value="1"/>
</dbReference>
<dbReference type="FunFam" id="3.40.50.10860:FF:000002">
    <property type="entry name" value="Glutamate dehydrogenase"/>
    <property type="match status" value="1"/>
</dbReference>
<dbReference type="EMBL" id="SDPM01000007">
    <property type="protein sequence ID" value="RXZ85722.1"/>
    <property type="molecule type" value="Genomic_DNA"/>
</dbReference>
<comment type="similarity">
    <text evidence="1 4 8">Belongs to the Glu/Leu/Phe/Val dehydrogenases family.</text>
</comment>
<keyword evidence="6" id="KW-0520">NAD</keyword>
<evidence type="ECO:0000313" key="10">
    <source>
        <dbReference type="EMBL" id="RXZ85722.1"/>
    </source>
</evidence>
<comment type="subunit">
    <text evidence="2">Homohexamer.</text>
</comment>
<evidence type="ECO:0000259" key="9">
    <source>
        <dbReference type="SMART" id="SM00839"/>
    </source>
</evidence>
<feature type="site" description="Important for catalysis" evidence="7">
    <location>
        <position position="186"/>
    </location>
</feature>
<feature type="binding site" evidence="6">
    <location>
        <position position="134"/>
    </location>
    <ligand>
        <name>substrate</name>
    </ligand>
</feature>
<feature type="binding site" evidence="6">
    <location>
        <position position="185"/>
    </location>
    <ligand>
        <name>substrate</name>
    </ligand>
</feature>
<comment type="caution">
    <text evidence="10">The sequence shown here is derived from an EMBL/GenBank/DDBJ whole genome shotgun (WGS) entry which is preliminary data.</text>
</comment>
<dbReference type="Gene3D" id="1.10.285.10">
    <property type="entry name" value="Glutamate Dehydrogenase, chain A, domain 3"/>
    <property type="match status" value="2"/>
</dbReference>
<dbReference type="PIRSF" id="PIRSF000185">
    <property type="entry name" value="Glu_DH"/>
    <property type="match status" value="1"/>
</dbReference>
<sequence length="470" mass="50575">MFCGVDEAPACPSEGVRVAHDTTVIDRVYAEVLARNPGEGEFHQAVHEVFDSLDRVLAKNPHYVSESVLERICEPERQIIFRVPWVDDAGRVQINRGFRVQFNSALGPYKGGLRFHPSVLLGTVKFLGFEQIFKNALTGMPIGGGKGGSDFDPKGKSDAEIMRFCQSFMTEAYRHLGEYTDVPAGDIGVGRREIGYLFGQYKRIVNRYESGVLTGKGITWGGSLVRTEATGYGLVFFTQRMLEQSGRSLDGARVLVSGSGNVALYAMEKVHALGGTVVGASDSGGAIYDPNGIDIDLLRDVKEVRRERISAYASEKGMDVEYREGANVWQVADGASIDVALPCATQNELGEDDARLLVASGVRAVAEGANMPTTPAAVRVFREAGVLFGPGKAANAGGVATSALEMQQNASRDSWSFEHTEERLSDIMDGIHARCAETADEYGAPGDYVIGANIAGFTRVADAMLALGVI</sequence>
<evidence type="ECO:0000256" key="1">
    <source>
        <dbReference type="ARBA" id="ARBA00006382"/>
    </source>
</evidence>
<dbReference type="FunFam" id="1.10.285.10:FF:000001">
    <property type="entry name" value="Glutamate dehydrogenase"/>
    <property type="match status" value="1"/>
</dbReference>
<keyword evidence="11" id="KW-1185">Reference proteome</keyword>
<evidence type="ECO:0000256" key="3">
    <source>
        <dbReference type="ARBA" id="ARBA00023002"/>
    </source>
</evidence>
<feature type="domain" description="Glutamate/phenylalanine/leucine/valine/L-tryptophan dehydrogenase C-terminal" evidence="9">
    <location>
        <begin position="223"/>
        <end position="468"/>
    </location>
</feature>
<name>A0A4Q2M7B3_9MICO</name>
<gene>
    <name evidence="10" type="ORF">ESP50_13050</name>
</gene>
<dbReference type="FunFam" id="3.40.50.720:FF:000030">
    <property type="entry name" value="Glutamate dehydrogenase"/>
    <property type="match status" value="1"/>
</dbReference>
<evidence type="ECO:0000256" key="5">
    <source>
        <dbReference type="PIRSR" id="PIRSR000185-1"/>
    </source>
</evidence>
<evidence type="ECO:0000256" key="7">
    <source>
        <dbReference type="PIRSR" id="PIRSR000185-3"/>
    </source>
</evidence>
<dbReference type="AlphaFoldDB" id="A0A4Q2M7B3"/>
<feature type="binding site" evidence="6">
    <location>
        <position position="230"/>
    </location>
    <ligand>
        <name>NAD(+)</name>
        <dbReference type="ChEBI" id="CHEBI:57540"/>
    </ligand>
</feature>
<dbReference type="GO" id="GO:0000166">
    <property type="term" value="F:nucleotide binding"/>
    <property type="evidence" value="ECO:0007669"/>
    <property type="project" value="UniProtKB-KW"/>
</dbReference>
<dbReference type="NCBIfam" id="NF006929">
    <property type="entry name" value="PRK09414.1"/>
    <property type="match status" value="1"/>
</dbReference>
<evidence type="ECO:0000313" key="11">
    <source>
        <dbReference type="Proteomes" id="UP000292686"/>
    </source>
</evidence>
<dbReference type="Gene3D" id="3.40.50.10860">
    <property type="entry name" value="Leucine Dehydrogenase, chain A, domain 1"/>
    <property type="match status" value="1"/>
</dbReference>
<protein>
    <recommendedName>
        <fullName evidence="4">Glutamate dehydrogenase</fullName>
    </recommendedName>
</protein>
<dbReference type="InterPro" id="IPR006096">
    <property type="entry name" value="Glu/Leu/Phe/Val/Trp_DH_C"/>
</dbReference>
<dbReference type="InterPro" id="IPR006097">
    <property type="entry name" value="Glu/Leu/Phe/Val/Trp_DH_dimer"/>
</dbReference>
<feature type="binding site" evidence="6">
    <location>
        <position position="402"/>
    </location>
    <ligand>
        <name>substrate</name>
    </ligand>
</feature>
<dbReference type="Gene3D" id="3.40.50.720">
    <property type="entry name" value="NAD(P)-binding Rossmann-like Domain"/>
    <property type="match status" value="1"/>
</dbReference>
<accession>A0A4Q2M7B3</accession>
<evidence type="ECO:0000256" key="4">
    <source>
        <dbReference type="PIRNR" id="PIRNR000185"/>
    </source>
</evidence>
<dbReference type="InterPro" id="IPR036291">
    <property type="entry name" value="NAD(P)-bd_dom_sf"/>
</dbReference>
<feature type="binding site" evidence="6">
    <location>
        <position position="261"/>
    </location>
    <ligand>
        <name>NAD(+)</name>
        <dbReference type="ChEBI" id="CHEBI:57540"/>
    </ligand>
</feature>
<keyword evidence="3 4" id="KW-0560">Oxidoreductase</keyword>
<dbReference type="Pfam" id="PF00208">
    <property type="entry name" value="ELFV_dehydrog"/>
    <property type="match status" value="1"/>
</dbReference>
<dbReference type="GO" id="GO:0006537">
    <property type="term" value="P:glutamate biosynthetic process"/>
    <property type="evidence" value="ECO:0007669"/>
    <property type="project" value="UniProtKB-ARBA"/>
</dbReference>
<dbReference type="Pfam" id="PF02812">
    <property type="entry name" value="ELFV_dehydrog_N"/>
    <property type="match status" value="1"/>
</dbReference>
<evidence type="ECO:0000256" key="6">
    <source>
        <dbReference type="PIRSR" id="PIRSR000185-2"/>
    </source>
</evidence>
<reference evidence="10 11" key="1">
    <citation type="submission" date="2019-01" db="EMBL/GenBank/DDBJ databases">
        <title>Agromyces.</title>
        <authorList>
            <person name="Li J."/>
        </authorList>
    </citation>
    <scope>NUCLEOTIDE SEQUENCE [LARGE SCALE GENOMIC DNA]</scope>
    <source>
        <strain evidence="10 11">DSM 23870</strain>
    </source>
</reference>
<feature type="binding site" evidence="6">
    <location>
        <position position="110"/>
    </location>
    <ligand>
        <name>substrate</name>
    </ligand>
</feature>
<dbReference type="SUPFAM" id="SSF51735">
    <property type="entry name" value="NAD(P)-binding Rossmann-fold domains"/>
    <property type="match status" value="1"/>
</dbReference>
<dbReference type="GO" id="GO:0005829">
    <property type="term" value="C:cytosol"/>
    <property type="evidence" value="ECO:0007669"/>
    <property type="project" value="TreeGrafter"/>
</dbReference>
<dbReference type="InterPro" id="IPR033922">
    <property type="entry name" value="NAD_bind_Glu_DH"/>
</dbReference>
<dbReference type="InterPro" id="IPR046346">
    <property type="entry name" value="Aminoacid_DH-like_N_sf"/>
</dbReference>
<dbReference type="Proteomes" id="UP000292686">
    <property type="component" value="Unassembled WGS sequence"/>
</dbReference>
<proteinExistence type="inferred from homology"/>
<dbReference type="OrthoDB" id="9803297at2"/>
<dbReference type="InterPro" id="IPR014362">
    <property type="entry name" value="Glu_DH"/>
</dbReference>
<dbReference type="PRINTS" id="PR00082">
    <property type="entry name" value="GLFDHDRGNASE"/>
</dbReference>